<organism evidence="2">
    <name type="scientific">marine sediment metagenome</name>
    <dbReference type="NCBI Taxonomy" id="412755"/>
    <lineage>
        <taxon>unclassified sequences</taxon>
        <taxon>metagenomes</taxon>
        <taxon>ecological metagenomes</taxon>
    </lineage>
</organism>
<accession>A0A0F9BGI1</accession>
<sequence length="292" mass="32409">MNTVKLAGTDLEISEVGFGGIPIIPLPENEAVSVIKHCFDLGITFFDTANMYPTSEEKIGTALKAVREKVVIATKTTKRDGKEALTHIDLSLRQIKTDWIDIYQLHNVSNEEALEQVLAPQGAYDAARKARAAGKIRFIGISSHSIRIAIKALKTGLFQTLQFPFNFIENDPANELFPLARKNDVGIIGMKPLGGGLLERADLCFGFLRQHPYVVPIPGIRSKKEADEIIGLYRDPKPLSKADLKEMENIQSILGERFCHRCEYCMPCDQGVQIPSVLIFKSSAKRISREGV</sequence>
<dbReference type="PANTHER" id="PTHR43312:SF1">
    <property type="entry name" value="NADP-DEPENDENT OXIDOREDUCTASE DOMAIN-CONTAINING PROTEIN"/>
    <property type="match status" value="1"/>
</dbReference>
<feature type="non-terminal residue" evidence="2">
    <location>
        <position position="292"/>
    </location>
</feature>
<gene>
    <name evidence="2" type="ORF">LCGC14_2792480</name>
</gene>
<feature type="domain" description="NADP-dependent oxidoreductase" evidence="1">
    <location>
        <begin position="25"/>
        <end position="201"/>
    </location>
</feature>
<dbReference type="Gene3D" id="3.20.20.100">
    <property type="entry name" value="NADP-dependent oxidoreductase domain"/>
    <property type="match status" value="1"/>
</dbReference>
<evidence type="ECO:0000313" key="2">
    <source>
        <dbReference type="EMBL" id="KKK83526.1"/>
    </source>
</evidence>
<reference evidence="2" key="1">
    <citation type="journal article" date="2015" name="Nature">
        <title>Complex archaea that bridge the gap between prokaryotes and eukaryotes.</title>
        <authorList>
            <person name="Spang A."/>
            <person name="Saw J.H."/>
            <person name="Jorgensen S.L."/>
            <person name="Zaremba-Niedzwiedzka K."/>
            <person name="Martijn J."/>
            <person name="Lind A.E."/>
            <person name="van Eijk R."/>
            <person name="Schleper C."/>
            <person name="Guy L."/>
            <person name="Ettema T.J."/>
        </authorList>
    </citation>
    <scope>NUCLEOTIDE SEQUENCE</scope>
</reference>
<protein>
    <recommendedName>
        <fullName evidence="1">NADP-dependent oxidoreductase domain-containing protein</fullName>
    </recommendedName>
</protein>
<dbReference type="SUPFAM" id="SSF51430">
    <property type="entry name" value="NAD(P)-linked oxidoreductase"/>
    <property type="match status" value="1"/>
</dbReference>
<dbReference type="InterPro" id="IPR053135">
    <property type="entry name" value="AKR2_Oxidoreductase"/>
</dbReference>
<name>A0A0F9BGI1_9ZZZZ</name>
<comment type="caution">
    <text evidence="2">The sequence shown here is derived from an EMBL/GenBank/DDBJ whole genome shotgun (WGS) entry which is preliminary data.</text>
</comment>
<evidence type="ECO:0000259" key="1">
    <source>
        <dbReference type="Pfam" id="PF00248"/>
    </source>
</evidence>
<dbReference type="InterPro" id="IPR023210">
    <property type="entry name" value="NADP_OxRdtase_dom"/>
</dbReference>
<dbReference type="PANTHER" id="PTHR43312">
    <property type="entry name" value="D-THREO-ALDOSE 1-DEHYDROGENASE"/>
    <property type="match status" value="1"/>
</dbReference>
<dbReference type="InterPro" id="IPR036812">
    <property type="entry name" value="NAD(P)_OxRdtase_dom_sf"/>
</dbReference>
<dbReference type="Pfam" id="PF00248">
    <property type="entry name" value="Aldo_ket_red"/>
    <property type="match status" value="1"/>
</dbReference>
<dbReference type="EMBL" id="LAZR01052181">
    <property type="protein sequence ID" value="KKK83526.1"/>
    <property type="molecule type" value="Genomic_DNA"/>
</dbReference>
<proteinExistence type="predicted"/>
<dbReference type="AlphaFoldDB" id="A0A0F9BGI1"/>
<dbReference type="CDD" id="cd19100">
    <property type="entry name" value="AKR_unchar"/>
    <property type="match status" value="1"/>
</dbReference>